<evidence type="ECO:0000313" key="1">
    <source>
        <dbReference type="EMBL" id="KAI9507278.1"/>
    </source>
</evidence>
<evidence type="ECO:0000313" key="2">
    <source>
        <dbReference type="Proteomes" id="UP001207468"/>
    </source>
</evidence>
<name>A0ACC0U6Q2_9AGAM</name>
<protein>
    <submittedName>
        <fullName evidence="1">Uncharacterized protein</fullName>
    </submittedName>
</protein>
<accession>A0ACC0U6Q2</accession>
<dbReference type="Proteomes" id="UP001207468">
    <property type="component" value="Unassembled WGS sequence"/>
</dbReference>
<reference evidence="1" key="1">
    <citation type="submission" date="2021-03" db="EMBL/GenBank/DDBJ databases">
        <title>Evolutionary priming and transition to the ectomycorrhizal habit in an iconic lineage of mushroom-forming fungi: is preadaptation a requirement?</title>
        <authorList>
            <consortium name="DOE Joint Genome Institute"/>
            <person name="Looney B.P."/>
            <person name="Miyauchi S."/>
            <person name="Morin E."/>
            <person name="Drula E."/>
            <person name="Courty P.E."/>
            <person name="Chicoki N."/>
            <person name="Fauchery L."/>
            <person name="Kohler A."/>
            <person name="Kuo A."/>
            <person name="LaButti K."/>
            <person name="Pangilinan J."/>
            <person name="Lipzen A."/>
            <person name="Riley R."/>
            <person name="Andreopoulos W."/>
            <person name="He G."/>
            <person name="Johnson J."/>
            <person name="Barry K.W."/>
            <person name="Grigoriev I.V."/>
            <person name="Nagy L."/>
            <person name="Hibbett D."/>
            <person name="Henrissat B."/>
            <person name="Matheny P.B."/>
            <person name="Labbe J."/>
            <person name="Martin A.F."/>
        </authorList>
    </citation>
    <scope>NUCLEOTIDE SEQUENCE</scope>
    <source>
        <strain evidence="1">BPL698</strain>
    </source>
</reference>
<organism evidence="1 2">
    <name type="scientific">Russula earlei</name>
    <dbReference type="NCBI Taxonomy" id="71964"/>
    <lineage>
        <taxon>Eukaryota</taxon>
        <taxon>Fungi</taxon>
        <taxon>Dikarya</taxon>
        <taxon>Basidiomycota</taxon>
        <taxon>Agaricomycotina</taxon>
        <taxon>Agaricomycetes</taxon>
        <taxon>Russulales</taxon>
        <taxon>Russulaceae</taxon>
        <taxon>Russula</taxon>
    </lineage>
</organism>
<dbReference type="EMBL" id="JAGFNK010000133">
    <property type="protein sequence ID" value="KAI9507278.1"/>
    <property type="molecule type" value="Genomic_DNA"/>
</dbReference>
<comment type="caution">
    <text evidence="1">The sequence shown here is derived from an EMBL/GenBank/DDBJ whole genome shotgun (WGS) entry which is preliminary data.</text>
</comment>
<sequence length="156" mass="17298">MELAEKYKGEGWSTTHGFFAIMGGFMETGPSEIAKAEIQDKSKGDVVSKMLVIANTSRFVVQCIARGVQGLPVTELELVTVAFATLNFVMYLLWWDKPLNVHRGVRVYKQRQTDHPVDDGDIEATSSAGLRDALSELQATQVSLCLCSPIGWYQRV</sequence>
<gene>
    <name evidence="1" type="ORF">F5148DRAFT_1285455</name>
</gene>
<keyword evidence="2" id="KW-1185">Reference proteome</keyword>
<proteinExistence type="predicted"/>